<accession>A0A0D3JAP5</accession>
<dbReference type="PANTHER" id="PTHR35748">
    <property type="entry name" value="OS05G0358400 PROTEIN"/>
    <property type="match status" value="1"/>
</dbReference>
<sequence length="253" mass="27099">MLSATAVPPVPGALTASEVVARVGASGVASIIGFGSLLSEQSAQSTCPSASRFRLGRVRGWRRVFGHPAHIFFARGIARPDTREIASLCAEPSEDAASGFVVAAFDVPASELPALLEREEEFNFVEVPIYPLEGGASSPPESTGIMCTRATDEEVLDRRGHRAKYEAALSPHFGSVTVWGWGADSGLRPCPVYCRHCVLASQKPGVPKEAADSFLDETLLADRRTTLRQYLQADGGHVMHTLPPPELKARYNG</sequence>
<dbReference type="RefSeq" id="XP_005773009.1">
    <property type="nucleotide sequence ID" value="XM_005772952.1"/>
</dbReference>
<reference evidence="1" key="2">
    <citation type="submission" date="2024-10" db="UniProtKB">
        <authorList>
            <consortium name="EnsemblProtists"/>
        </authorList>
    </citation>
    <scope>IDENTIFICATION</scope>
</reference>
<protein>
    <recommendedName>
        <fullName evidence="3">Gamma-glutamylcyclotransferase AIG2-like domain-containing protein</fullName>
    </recommendedName>
</protein>
<evidence type="ECO:0008006" key="3">
    <source>
        <dbReference type="Google" id="ProtNLM"/>
    </source>
</evidence>
<dbReference type="GeneID" id="17266127"/>
<reference evidence="2" key="1">
    <citation type="journal article" date="2013" name="Nature">
        <title>Pan genome of the phytoplankton Emiliania underpins its global distribution.</title>
        <authorList>
            <person name="Read B.A."/>
            <person name="Kegel J."/>
            <person name="Klute M.J."/>
            <person name="Kuo A."/>
            <person name="Lefebvre S.C."/>
            <person name="Maumus F."/>
            <person name="Mayer C."/>
            <person name="Miller J."/>
            <person name="Monier A."/>
            <person name="Salamov A."/>
            <person name="Young J."/>
            <person name="Aguilar M."/>
            <person name="Claverie J.M."/>
            <person name="Frickenhaus S."/>
            <person name="Gonzalez K."/>
            <person name="Herman E.K."/>
            <person name="Lin Y.C."/>
            <person name="Napier J."/>
            <person name="Ogata H."/>
            <person name="Sarno A.F."/>
            <person name="Shmutz J."/>
            <person name="Schroeder D."/>
            <person name="de Vargas C."/>
            <person name="Verret F."/>
            <person name="von Dassow P."/>
            <person name="Valentin K."/>
            <person name="Van de Peer Y."/>
            <person name="Wheeler G."/>
            <person name="Dacks J.B."/>
            <person name="Delwiche C.F."/>
            <person name="Dyhrman S.T."/>
            <person name="Glockner G."/>
            <person name="John U."/>
            <person name="Richards T."/>
            <person name="Worden A.Z."/>
            <person name="Zhang X."/>
            <person name="Grigoriev I.V."/>
            <person name="Allen A.E."/>
            <person name="Bidle K."/>
            <person name="Borodovsky M."/>
            <person name="Bowler C."/>
            <person name="Brownlee C."/>
            <person name="Cock J.M."/>
            <person name="Elias M."/>
            <person name="Gladyshev V.N."/>
            <person name="Groth M."/>
            <person name="Guda C."/>
            <person name="Hadaegh A."/>
            <person name="Iglesias-Rodriguez M.D."/>
            <person name="Jenkins J."/>
            <person name="Jones B.M."/>
            <person name="Lawson T."/>
            <person name="Leese F."/>
            <person name="Lindquist E."/>
            <person name="Lobanov A."/>
            <person name="Lomsadze A."/>
            <person name="Malik S.B."/>
            <person name="Marsh M.E."/>
            <person name="Mackinder L."/>
            <person name="Mock T."/>
            <person name="Mueller-Roeber B."/>
            <person name="Pagarete A."/>
            <person name="Parker M."/>
            <person name="Probert I."/>
            <person name="Quesneville H."/>
            <person name="Raines C."/>
            <person name="Rensing S.A."/>
            <person name="Riano-Pachon D.M."/>
            <person name="Richier S."/>
            <person name="Rokitta S."/>
            <person name="Shiraiwa Y."/>
            <person name="Soanes D.M."/>
            <person name="van der Giezen M."/>
            <person name="Wahlund T.M."/>
            <person name="Williams B."/>
            <person name="Wilson W."/>
            <person name="Wolfe G."/>
            <person name="Wurch L.L."/>
        </authorList>
    </citation>
    <scope>NUCLEOTIDE SEQUENCE</scope>
</reference>
<dbReference type="EnsemblProtists" id="EOD20580">
    <property type="protein sequence ID" value="EOD20580"/>
    <property type="gene ID" value="EMIHUDRAFT_65402"/>
</dbReference>
<dbReference type="InterPro" id="IPR013024">
    <property type="entry name" value="GGCT-like"/>
</dbReference>
<dbReference type="KEGG" id="ehx:EMIHUDRAFT_65402"/>
<dbReference type="PaxDb" id="2903-EOD20580"/>
<name>A0A0D3JAP5_EMIH1</name>
<proteinExistence type="predicted"/>
<evidence type="ECO:0000313" key="1">
    <source>
        <dbReference type="EnsemblProtists" id="EOD20580"/>
    </source>
</evidence>
<dbReference type="HOGENOM" id="CLU_075183_1_0_1"/>
<dbReference type="CDD" id="cd06661">
    <property type="entry name" value="GGCT_like"/>
    <property type="match status" value="1"/>
</dbReference>
<organism evidence="1 2">
    <name type="scientific">Emiliania huxleyi (strain CCMP1516)</name>
    <dbReference type="NCBI Taxonomy" id="280463"/>
    <lineage>
        <taxon>Eukaryota</taxon>
        <taxon>Haptista</taxon>
        <taxon>Haptophyta</taxon>
        <taxon>Prymnesiophyceae</taxon>
        <taxon>Isochrysidales</taxon>
        <taxon>Noelaerhabdaceae</taxon>
        <taxon>Emiliania</taxon>
    </lineage>
</organism>
<dbReference type="Proteomes" id="UP000013827">
    <property type="component" value="Unassembled WGS sequence"/>
</dbReference>
<dbReference type="Gene3D" id="3.10.490.10">
    <property type="entry name" value="Gamma-glutamyl cyclotransferase-like"/>
    <property type="match status" value="1"/>
</dbReference>
<dbReference type="AlphaFoldDB" id="A0A0D3JAP5"/>
<dbReference type="eggNOG" id="ENOG502QSZV">
    <property type="taxonomic scope" value="Eukaryota"/>
</dbReference>
<keyword evidence="2" id="KW-1185">Reference proteome</keyword>
<evidence type="ECO:0000313" key="2">
    <source>
        <dbReference type="Proteomes" id="UP000013827"/>
    </source>
</evidence>
<dbReference type="OMA" id="ALMCTRW"/>
<dbReference type="PANTHER" id="PTHR35748:SF1">
    <property type="entry name" value="OS05G0358400 PROTEIN"/>
    <property type="match status" value="1"/>
</dbReference>